<comment type="caution">
    <text evidence="2">The sequence shown here is derived from an EMBL/GenBank/DDBJ whole genome shotgun (WGS) entry which is preliminary data.</text>
</comment>
<feature type="compositionally biased region" description="Polar residues" evidence="1">
    <location>
        <begin position="253"/>
        <end position="263"/>
    </location>
</feature>
<dbReference type="AlphaFoldDB" id="A0A2H9TCP4"/>
<accession>A0A2H9TCP4</accession>
<sequence length="409" mass="46983">MIKKLYFFIVPAILIISSLSCLVFAGGSEIGEQTDSIGSDGSLSRFGAAAPPLVVSSGDDVDDAEFPENDLLYLFIQGLDVLFTEGIDINVSDIVQLFIDKHAFTENILEENSIFSLVSIYMTEEGYESEAVRSETKKLRKQFEQALFNIDANYMHKRSLSSDEVLPIIDIHKLIFNQFADDMGLHSFRFSVNTNNYKDLLAQAYENNRIPDDEFFLHDIEDDELINDVNRQTERWADHVQQADHRNNDHSAETSLQTQQETGTIPLGNNPREPVRSHHGCKAEEERKIIQSLRNVCQRLPSLTGALQVSLDMNPIPPKIIYRIYQQFHTSENQWSYDQLARAYVWEKQRLKDYVQSALNQNERLDRSPDSFFCRFCEDPDSVVEEINQRLVEKGEGLIPRFLDTMVLR</sequence>
<dbReference type="PROSITE" id="PS51257">
    <property type="entry name" value="PROKAR_LIPOPROTEIN"/>
    <property type="match status" value="1"/>
</dbReference>
<dbReference type="EMBL" id="NSIT01000001">
    <property type="protein sequence ID" value="PJE80974.1"/>
    <property type="molecule type" value="Genomic_DNA"/>
</dbReference>
<reference evidence="2" key="1">
    <citation type="journal article" date="2017" name="Appl. Environ. Microbiol.">
        <title>Molecular characterization of an Endozoicomonas-like organism causing infection in king scallop Pecten maximus L.</title>
        <authorList>
            <person name="Cano I."/>
            <person name="van Aerle R."/>
            <person name="Ross S."/>
            <person name="Verner-Jeffreys D.W."/>
            <person name="Paley R.K."/>
            <person name="Rimmer G."/>
            <person name="Ryder D."/>
            <person name="Hooper P."/>
            <person name="Stone D."/>
            <person name="Feist S.W."/>
        </authorList>
    </citation>
    <scope>NUCLEOTIDE SEQUENCE</scope>
</reference>
<feature type="compositionally biased region" description="Basic and acidic residues" evidence="1">
    <location>
        <begin position="242"/>
        <end position="252"/>
    </location>
</feature>
<gene>
    <name evidence="2" type="ORF">CI610_00027</name>
</gene>
<feature type="region of interest" description="Disordered" evidence="1">
    <location>
        <begin position="242"/>
        <end position="281"/>
    </location>
</feature>
<organism evidence="2">
    <name type="scientific">invertebrate metagenome</name>
    <dbReference type="NCBI Taxonomy" id="1711999"/>
    <lineage>
        <taxon>unclassified sequences</taxon>
        <taxon>metagenomes</taxon>
        <taxon>organismal metagenomes</taxon>
    </lineage>
</organism>
<evidence type="ECO:0000256" key="1">
    <source>
        <dbReference type="SAM" id="MobiDB-lite"/>
    </source>
</evidence>
<proteinExistence type="predicted"/>
<name>A0A2H9TCP4_9ZZZZ</name>
<protein>
    <submittedName>
        <fullName evidence="2">Uncharacterized protein</fullName>
    </submittedName>
</protein>
<evidence type="ECO:0000313" key="2">
    <source>
        <dbReference type="EMBL" id="PJE80974.1"/>
    </source>
</evidence>